<evidence type="ECO:0000256" key="2">
    <source>
        <dbReference type="ARBA" id="ARBA00010581"/>
    </source>
</evidence>
<dbReference type="PANTHER" id="PTHR11403:SF2">
    <property type="entry name" value="CYTOCHROME BO(3) UBIQUINOL OXIDASE SUBUNIT 3"/>
    <property type="match status" value="1"/>
</dbReference>
<dbReference type="GO" id="GO:0004129">
    <property type="term" value="F:cytochrome-c oxidase activity"/>
    <property type="evidence" value="ECO:0007669"/>
    <property type="project" value="InterPro"/>
</dbReference>
<keyword evidence="5 8" id="KW-1133">Transmembrane helix</keyword>
<evidence type="ECO:0000256" key="8">
    <source>
        <dbReference type="SAM" id="Phobius"/>
    </source>
</evidence>
<proteinExistence type="inferred from homology"/>
<dbReference type="InterPro" id="IPR000298">
    <property type="entry name" value="Cyt_c_oxidase-like_su3"/>
</dbReference>
<evidence type="ECO:0000259" key="9">
    <source>
        <dbReference type="PROSITE" id="PS50253"/>
    </source>
</evidence>
<comment type="similarity">
    <text evidence="2 7">Belongs to the cytochrome c oxidase subunit 3 family.</text>
</comment>
<dbReference type="AlphaFoldDB" id="A0A178IIW1"/>
<feature type="transmembrane region" description="Helical" evidence="8">
    <location>
        <begin position="144"/>
        <end position="167"/>
    </location>
</feature>
<feature type="transmembrane region" description="Helical" evidence="8">
    <location>
        <begin position="30"/>
        <end position="53"/>
    </location>
</feature>
<comment type="caution">
    <text evidence="10">The sequence shown here is derived from an EMBL/GenBank/DDBJ whole genome shotgun (WGS) entry which is preliminary data.</text>
</comment>
<gene>
    <name evidence="10" type="ORF">AW736_14440</name>
</gene>
<evidence type="ECO:0000256" key="7">
    <source>
        <dbReference type="RuleBase" id="RU003376"/>
    </source>
</evidence>
<feature type="transmembrane region" description="Helical" evidence="8">
    <location>
        <begin position="73"/>
        <end position="94"/>
    </location>
</feature>
<evidence type="ECO:0000256" key="1">
    <source>
        <dbReference type="ARBA" id="ARBA00004651"/>
    </source>
</evidence>
<evidence type="ECO:0000256" key="5">
    <source>
        <dbReference type="ARBA" id="ARBA00022989"/>
    </source>
</evidence>
<feature type="domain" description="Heme-copper oxidase subunit III family profile" evidence="9">
    <location>
        <begin position="29"/>
        <end position="284"/>
    </location>
</feature>
<sequence>MSLAPAAHTPPAAVAHHDDAAASGIPNKKLFMWAFLASDCMFFGALISTHLIYRLHPPPGSPHPRDIFSIELTSFSTFILLMSSLLMAIAVNSIQKDQVRATRHNLLGTIFFGLIFLGCQVYEFRHFVHEKDLTLSNGIFGSTFYTLTGTHGCHVAIGVLWLILMYIRSFKPADPARPWLALAVAHFAIFLVAIIAGMAAVLGFVHAVEAHGLMGALVEFFNGNMVPFLVTLLALTGLAVFGRYTGPVDFGEPNAIDVESMGLYWHFVDIVWIVIFTAVYLMEYVP</sequence>
<feature type="transmembrane region" description="Helical" evidence="8">
    <location>
        <begin position="106"/>
        <end position="124"/>
    </location>
</feature>
<dbReference type="RefSeq" id="WP_068770883.1">
    <property type="nucleotide sequence ID" value="NZ_CP109796.1"/>
</dbReference>
<dbReference type="GO" id="GO:0019646">
    <property type="term" value="P:aerobic electron transport chain"/>
    <property type="evidence" value="ECO:0007669"/>
    <property type="project" value="InterPro"/>
</dbReference>
<reference evidence="10 11" key="1">
    <citation type="submission" date="2016-01" db="EMBL/GenBank/DDBJ databases">
        <title>High potential of lignocellulose degradation of a new Verrucomicrobia species.</title>
        <authorList>
            <person name="Wang Y."/>
            <person name="Shi Y."/>
            <person name="Qiu Z."/>
            <person name="Liu S."/>
            <person name="Yang H."/>
        </authorList>
    </citation>
    <scope>NUCLEOTIDE SEQUENCE [LARGE SCALE GENOMIC DNA]</scope>
    <source>
        <strain evidence="10 11">TSB47</strain>
    </source>
</reference>
<evidence type="ECO:0000256" key="6">
    <source>
        <dbReference type="ARBA" id="ARBA00023136"/>
    </source>
</evidence>
<feature type="transmembrane region" description="Helical" evidence="8">
    <location>
        <begin position="225"/>
        <end position="242"/>
    </location>
</feature>
<evidence type="ECO:0000256" key="3">
    <source>
        <dbReference type="ARBA" id="ARBA00022475"/>
    </source>
</evidence>
<organism evidence="10 11">
    <name type="scientific">Termitidicoccus mucosus</name>
    <dbReference type="NCBI Taxonomy" id="1184151"/>
    <lineage>
        <taxon>Bacteria</taxon>
        <taxon>Pseudomonadati</taxon>
        <taxon>Verrucomicrobiota</taxon>
        <taxon>Opitutia</taxon>
        <taxon>Opitutales</taxon>
        <taxon>Opitutaceae</taxon>
        <taxon>Termitidicoccus</taxon>
    </lineage>
</organism>
<dbReference type="OrthoDB" id="9810850at2"/>
<protein>
    <submittedName>
        <fullName evidence="10">Cytochrome oxidase subunit III</fullName>
    </submittedName>
</protein>
<keyword evidence="6 8" id="KW-0472">Membrane</keyword>
<accession>A0A178IIW1</accession>
<comment type="subcellular location">
    <subcellularLocation>
        <location evidence="1 7">Cell membrane</location>
        <topology evidence="1 7">Multi-pass membrane protein</topology>
    </subcellularLocation>
</comment>
<dbReference type="GO" id="GO:0005886">
    <property type="term" value="C:plasma membrane"/>
    <property type="evidence" value="ECO:0007669"/>
    <property type="project" value="UniProtKB-SubCell"/>
</dbReference>
<dbReference type="SUPFAM" id="SSF81452">
    <property type="entry name" value="Cytochrome c oxidase subunit III-like"/>
    <property type="match status" value="2"/>
</dbReference>
<dbReference type="STRING" id="1184151.AW736_14440"/>
<name>A0A178IIW1_9BACT</name>
<dbReference type="Gene3D" id="1.20.120.80">
    <property type="entry name" value="Cytochrome c oxidase, subunit III, four-helix bundle"/>
    <property type="match status" value="2"/>
</dbReference>
<dbReference type="EMBL" id="LRRQ01000103">
    <property type="protein sequence ID" value="OAM89155.1"/>
    <property type="molecule type" value="Genomic_DNA"/>
</dbReference>
<feature type="transmembrane region" description="Helical" evidence="8">
    <location>
        <begin position="263"/>
        <end position="282"/>
    </location>
</feature>
<dbReference type="InterPro" id="IPR035973">
    <property type="entry name" value="Cyt_c_oxidase_su3-like_sf"/>
</dbReference>
<dbReference type="PROSITE" id="PS50253">
    <property type="entry name" value="COX3"/>
    <property type="match status" value="1"/>
</dbReference>
<dbReference type="Pfam" id="PF00510">
    <property type="entry name" value="COX3"/>
    <property type="match status" value="1"/>
</dbReference>
<evidence type="ECO:0000313" key="11">
    <source>
        <dbReference type="Proteomes" id="UP000078486"/>
    </source>
</evidence>
<keyword evidence="4 7" id="KW-0812">Transmembrane</keyword>
<dbReference type="InterPro" id="IPR013833">
    <property type="entry name" value="Cyt_c_oxidase_su3_a-hlx"/>
</dbReference>
<feature type="transmembrane region" description="Helical" evidence="8">
    <location>
        <begin position="179"/>
        <end position="205"/>
    </location>
</feature>
<dbReference type="PANTHER" id="PTHR11403">
    <property type="entry name" value="CYTOCHROME C OXIDASE SUBUNIT III"/>
    <property type="match status" value="1"/>
</dbReference>
<dbReference type="InterPro" id="IPR024791">
    <property type="entry name" value="Cyt_c/ubiquinol_Oxase_su3"/>
</dbReference>
<keyword evidence="11" id="KW-1185">Reference proteome</keyword>
<keyword evidence="3" id="KW-1003">Cell membrane</keyword>
<evidence type="ECO:0000256" key="4">
    <source>
        <dbReference type="ARBA" id="ARBA00022692"/>
    </source>
</evidence>
<dbReference type="Proteomes" id="UP000078486">
    <property type="component" value="Unassembled WGS sequence"/>
</dbReference>
<evidence type="ECO:0000313" key="10">
    <source>
        <dbReference type="EMBL" id="OAM89155.1"/>
    </source>
</evidence>